<sequence>MRSRMTPEQLAKVKNASTRANRLTKLAEAAEGLGVTKVQREQAAKELEREVGRSLAKTYRESALRRAGAPAKGLSRFFGG</sequence>
<gene>
    <name evidence="1" type="ORF">ACFOYY_06145</name>
</gene>
<organism evidence="1 2">
    <name type="scientific">Streptosporangium jomthongense</name>
    <dbReference type="NCBI Taxonomy" id="1193683"/>
    <lineage>
        <taxon>Bacteria</taxon>
        <taxon>Bacillati</taxon>
        <taxon>Actinomycetota</taxon>
        <taxon>Actinomycetes</taxon>
        <taxon>Streptosporangiales</taxon>
        <taxon>Streptosporangiaceae</taxon>
        <taxon>Streptosporangium</taxon>
    </lineage>
</organism>
<name>A0ABV8EUG3_9ACTN</name>
<reference evidence="2" key="1">
    <citation type="journal article" date="2019" name="Int. J. Syst. Evol. Microbiol.">
        <title>The Global Catalogue of Microorganisms (GCM) 10K type strain sequencing project: providing services to taxonomists for standard genome sequencing and annotation.</title>
        <authorList>
            <consortium name="The Broad Institute Genomics Platform"/>
            <consortium name="The Broad Institute Genome Sequencing Center for Infectious Disease"/>
            <person name="Wu L."/>
            <person name="Ma J."/>
        </authorList>
    </citation>
    <scope>NUCLEOTIDE SEQUENCE [LARGE SCALE GENOMIC DNA]</scope>
    <source>
        <strain evidence="2">TBRC 7912</strain>
    </source>
</reference>
<dbReference type="RefSeq" id="WP_386188521.1">
    <property type="nucleotide sequence ID" value="NZ_JBHSBC010000004.1"/>
</dbReference>
<evidence type="ECO:0000313" key="1">
    <source>
        <dbReference type="EMBL" id="MFC3979689.1"/>
    </source>
</evidence>
<evidence type="ECO:0000313" key="2">
    <source>
        <dbReference type="Proteomes" id="UP001595698"/>
    </source>
</evidence>
<proteinExistence type="predicted"/>
<protein>
    <submittedName>
        <fullName evidence="1">Uncharacterized protein</fullName>
    </submittedName>
</protein>
<comment type="caution">
    <text evidence="1">The sequence shown here is derived from an EMBL/GenBank/DDBJ whole genome shotgun (WGS) entry which is preliminary data.</text>
</comment>
<accession>A0ABV8EUG3</accession>
<dbReference type="Proteomes" id="UP001595698">
    <property type="component" value="Unassembled WGS sequence"/>
</dbReference>
<dbReference type="EMBL" id="JBHSBC010000004">
    <property type="protein sequence ID" value="MFC3979689.1"/>
    <property type="molecule type" value="Genomic_DNA"/>
</dbReference>
<keyword evidence="2" id="KW-1185">Reference proteome</keyword>